<organism evidence="2 3">
    <name type="scientific">Candidatus Woesebacteria bacterium RIFCSPLOWO2_01_FULL_39_21</name>
    <dbReference type="NCBI Taxonomy" id="1802519"/>
    <lineage>
        <taxon>Bacteria</taxon>
        <taxon>Candidatus Woeseibacteriota</taxon>
    </lineage>
</organism>
<proteinExistence type="predicted"/>
<reference evidence="2 3" key="1">
    <citation type="journal article" date="2016" name="Nat. Commun.">
        <title>Thousands of microbial genomes shed light on interconnected biogeochemical processes in an aquifer system.</title>
        <authorList>
            <person name="Anantharaman K."/>
            <person name="Brown C.T."/>
            <person name="Hug L.A."/>
            <person name="Sharon I."/>
            <person name="Castelle C.J."/>
            <person name="Probst A.J."/>
            <person name="Thomas B.C."/>
            <person name="Singh A."/>
            <person name="Wilkins M.J."/>
            <person name="Karaoz U."/>
            <person name="Brodie E.L."/>
            <person name="Williams K.H."/>
            <person name="Hubbard S.S."/>
            <person name="Banfield J.F."/>
        </authorList>
    </citation>
    <scope>NUCLEOTIDE SEQUENCE [LARGE SCALE GENOMIC DNA]</scope>
</reference>
<sequence>MKMKFNKILLANASAVWIGIIYLVCRFLVVLFPELSKAVTQSWFHGIDIVKIWSVQPIPGNFLLGLVSATLSAWVAGWVFASIYNYFAKK</sequence>
<dbReference type="Proteomes" id="UP000177082">
    <property type="component" value="Unassembled WGS sequence"/>
</dbReference>
<name>A0A1F8BHI1_9BACT</name>
<keyword evidence="1" id="KW-0472">Membrane</keyword>
<comment type="caution">
    <text evidence="2">The sequence shown here is derived from an EMBL/GenBank/DDBJ whole genome shotgun (WGS) entry which is preliminary data.</text>
</comment>
<feature type="transmembrane region" description="Helical" evidence="1">
    <location>
        <begin position="9"/>
        <end position="32"/>
    </location>
</feature>
<accession>A0A1F8BHI1</accession>
<protein>
    <recommendedName>
        <fullName evidence="4">DUF2062 domain-containing protein</fullName>
    </recommendedName>
</protein>
<evidence type="ECO:0008006" key="4">
    <source>
        <dbReference type="Google" id="ProtNLM"/>
    </source>
</evidence>
<dbReference type="InterPro" id="IPR044020">
    <property type="entry name" value="DUF5676"/>
</dbReference>
<dbReference type="STRING" id="1802519.A2961_03735"/>
<evidence type="ECO:0000313" key="2">
    <source>
        <dbReference type="EMBL" id="OGM62815.1"/>
    </source>
</evidence>
<dbReference type="Pfam" id="PF18926">
    <property type="entry name" value="DUF5676"/>
    <property type="match status" value="1"/>
</dbReference>
<keyword evidence="1" id="KW-1133">Transmembrane helix</keyword>
<evidence type="ECO:0000313" key="3">
    <source>
        <dbReference type="Proteomes" id="UP000177082"/>
    </source>
</evidence>
<feature type="transmembrane region" description="Helical" evidence="1">
    <location>
        <begin position="62"/>
        <end position="87"/>
    </location>
</feature>
<keyword evidence="1" id="KW-0812">Transmembrane</keyword>
<dbReference type="AlphaFoldDB" id="A0A1F8BHI1"/>
<evidence type="ECO:0000256" key="1">
    <source>
        <dbReference type="SAM" id="Phobius"/>
    </source>
</evidence>
<dbReference type="EMBL" id="MGHF01000024">
    <property type="protein sequence ID" value="OGM62815.1"/>
    <property type="molecule type" value="Genomic_DNA"/>
</dbReference>
<gene>
    <name evidence="2" type="ORF">A2961_03735</name>
</gene>